<gene>
    <name evidence="2" type="ORF">sL5_06900</name>
</gene>
<evidence type="ECO:0000313" key="3">
    <source>
        <dbReference type="Proteomes" id="UP000637906"/>
    </source>
</evidence>
<name>A0A8J3MQM0_9RICK</name>
<proteinExistence type="predicted"/>
<sequence length="203" mass="22869">MEKQNYKLYFYIPLFIFSPLTFAGSIYGLVIASTSSLILSCYIGFAVCSTFFVYKACHAVYNAVAHATTDKENSTKENDVEIKEKLADIEYSPTLQIDIPKLPEVISSSNALPPLLHNKNLSSKSPIASHVSENYNWVYNLSTQKDNFRKSLYSDIQNSLDNIEHSLDGILYPSRTDIPTTTFIALLIIVRIKKQNQQLDGKT</sequence>
<accession>A0A8J3MQM0</accession>
<dbReference type="Proteomes" id="UP000637906">
    <property type="component" value="Unassembled WGS sequence"/>
</dbReference>
<reference evidence="2 3" key="1">
    <citation type="journal article" date="2021" name="Microb. Ecol.">
        <title>Candidatus Mesenet longicola: Novel Endosymbionts of Brontispa longissima that Induce Cytoplasmic Incompatibility.</title>
        <authorList>
            <person name="Takano S."/>
            <person name="Gotoh Y."/>
            <person name="Hayashi T."/>
        </authorList>
    </citation>
    <scope>NUCLEOTIDE SEQUENCE [LARGE SCALE GENOMIC DNA]</scope>
    <source>
        <strain evidence="2">L5</strain>
    </source>
</reference>
<keyword evidence="1" id="KW-1133">Transmembrane helix</keyword>
<evidence type="ECO:0000256" key="1">
    <source>
        <dbReference type="SAM" id="Phobius"/>
    </source>
</evidence>
<feature type="transmembrane region" description="Helical" evidence="1">
    <location>
        <begin position="36"/>
        <end position="54"/>
    </location>
</feature>
<protein>
    <submittedName>
        <fullName evidence="2">Uncharacterized protein</fullName>
    </submittedName>
</protein>
<organism evidence="2 3">
    <name type="scientific">Candidatus Mesenet longicola</name>
    <dbReference type="NCBI Taxonomy" id="1892558"/>
    <lineage>
        <taxon>Bacteria</taxon>
        <taxon>Pseudomonadati</taxon>
        <taxon>Pseudomonadota</taxon>
        <taxon>Alphaproteobacteria</taxon>
        <taxon>Rickettsiales</taxon>
        <taxon>Anaplasmataceae</taxon>
        <taxon>Candidatus Mesenet</taxon>
    </lineage>
</organism>
<keyword evidence="1" id="KW-0812">Transmembrane</keyword>
<keyword evidence="1" id="KW-0472">Membrane</keyword>
<dbReference type="AlphaFoldDB" id="A0A8J3MQM0"/>
<feature type="transmembrane region" description="Helical" evidence="1">
    <location>
        <begin position="9"/>
        <end position="30"/>
    </location>
</feature>
<evidence type="ECO:0000313" key="2">
    <source>
        <dbReference type="EMBL" id="GHM59697.1"/>
    </source>
</evidence>
<comment type="caution">
    <text evidence="2">The sequence shown here is derived from an EMBL/GenBank/DDBJ whole genome shotgun (WGS) entry which is preliminary data.</text>
</comment>
<keyword evidence="3" id="KW-1185">Reference proteome</keyword>
<dbReference type="EMBL" id="BNGU01000027">
    <property type="protein sequence ID" value="GHM59697.1"/>
    <property type="molecule type" value="Genomic_DNA"/>
</dbReference>